<dbReference type="PANTHER" id="PTHR47843">
    <property type="entry name" value="BTB DOMAIN-CONTAINING PROTEIN-RELATED"/>
    <property type="match status" value="1"/>
</dbReference>
<protein>
    <recommendedName>
        <fullName evidence="3">BTB domain-containing protein</fullName>
    </recommendedName>
</protein>
<name>A0A1C1CQE9_9EURO</name>
<dbReference type="AlphaFoldDB" id="A0A1C1CQE9"/>
<dbReference type="VEuPathDB" id="FungiDB:G647_05284"/>
<evidence type="ECO:0000313" key="2">
    <source>
        <dbReference type="Proteomes" id="UP000094526"/>
    </source>
</evidence>
<sequence length="104" mass="11528">MTATIELPEDEPQILERLIEFCYRSDYANISANPFLGHAKILASATKYGIPRAGLAATMKYDAAAHNGWDAAKFLLSIPYIYEPPPESGVGMRKTAVNRAKRRD</sequence>
<comment type="caution">
    <text evidence="1">The sequence shown here is derived from an EMBL/GenBank/DDBJ whole genome shotgun (WGS) entry which is preliminary data.</text>
</comment>
<keyword evidence="2" id="KW-1185">Reference proteome</keyword>
<dbReference type="STRING" id="86049.A0A1C1CQE9"/>
<dbReference type="OrthoDB" id="6359816at2759"/>
<evidence type="ECO:0000313" key="1">
    <source>
        <dbReference type="EMBL" id="OCT50737.1"/>
    </source>
</evidence>
<organism evidence="1 2">
    <name type="scientific">Cladophialophora carrionii</name>
    <dbReference type="NCBI Taxonomy" id="86049"/>
    <lineage>
        <taxon>Eukaryota</taxon>
        <taxon>Fungi</taxon>
        <taxon>Dikarya</taxon>
        <taxon>Ascomycota</taxon>
        <taxon>Pezizomycotina</taxon>
        <taxon>Eurotiomycetes</taxon>
        <taxon>Chaetothyriomycetidae</taxon>
        <taxon>Chaetothyriales</taxon>
        <taxon>Herpotrichiellaceae</taxon>
        <taxon>Cladophialophora</taxon>
    </lineage>
</organism>
<dbReference type="PANTHER" id="PTHR47843:SF5">
    <property type="entry name" value="BTB_POZ DOMAIN PROTEIN"/>
    <property type="match status" value="1"/>
</dbReference>
<evidence type="ECO:0008006" key="3">
    <source>
        <dbReference type="Google" id="ProtNLM"/>
    </source>
</evidence>
<dbReference type="Proteomes" id="UP000094526">
    <property type="component" value="Unassembled WGS sequence"/>
</dbReference>
<proteinExistence type="predicted"/>
<dbReference type="EMBL" id="LGRB01000010">
    <property type="protein sequence ID" value="OCT50737.1"/>
    <property type="molecule type" value="Genomic_DNA"/>
</dbReference>
<dbReference type="VEuPathDB" id="FungiDB:CLCR_07791"/>
<reference evidence="2" key="1">
    <citation type="submission" date="2015-07" db="EMBL/GenBank/DDBJ databases">
        <authorList>
            <person name="Teixeira M.M."/>
            <person name="Souza R.C."/>
            <person name="Almeida L.G."/>
            <person name="Vicente V.A."/>
            <person name="de Hoog S."/>
            <person name="Bocca A.L."/>
            <person name="de Almeida S.R."/>
            <person name="Vasconcelos A.T."/>
            <person name="Felipe M.S."/>
        </authorList>
    </citation>
    <scope>NUCLEOTIDE SEQUENCE [LARGE SCALE GENOMIC DNA]</scope>
    <source>
        <strain evidence="2">KSF</strain>
    </source>
</reference>
<gene>
    <name evidence="1" type="ORF">CLCR_07791</name>
</gene>
<accession>A0A1C1CQE9</accession>